<dbReference type="GO" id="GO:0008270">
    <property type="term" value="F:zinc ion binding"/>
    <property type="evidence" value="ECO:0007669"/>
    <property type="project" value="InterPro"/>
</dbReference>
<reference evidence="4 6" key="1">
    <citation type="submission" date="2015-10" db="EMBL/GenBank/DDBJ databases">
        <title>The cercosporin biosynthetic gene cluster was horizontally transferred to several fungal lineages and shown to be expanded in Cercospora beticola based on microsynteny with recipient genomes.</title>
        <authorList>
            <person name="De Jonge R."/>
            <person name="Ebert M.K."/>
            <person name="Suttle J.C."/>
            <person name="Jurick Ii W.M."/>
            <person name="Secor G.A."/>
            <person name="Thomma B.P."/>
            <person name="Van De Peer Y."/>
            <person name="Bolton M.D."/>
        </authorList>
    </citation>
    <scope>NUCLEOTIDE SEQUENCE [LARGE SCALE GENOMIC DNA]</scope>
    <source>
        <strain evidence="4 6">09-40</strain>
    </source>
</reference>
<dbReference type="SMART" id="SM00906">
    <property type="entry name" value="Fungal_trans"/>
    <property type="match status" value="1"/>
</dbReference>
<dbReference type="Proteomes" id="UP001302367">
    <property type="component" value="Chromosome 1"/>
</dbReference>
<dbReference type="Proteomes" id="UP000230605">
    <property type="component" value="Chromosome 1"/>
</dbReference>
<evidence type="ECO:0000313" key="6">
    <source>
        <dbReference type="Proteomes" id="UP000230605"/>
    </source>
</evidence>
<keyword evidence="2" id="KW-0539">Nucleus</keyword>
<dbReference type="AlphaFoldDB" id="A0A2G5I8H2"/>
<proteinExistence type="predicted"/>
<evidence type="ECO:0000256" key="2">
    <source>
        <dbReference type="ARBA" id="ARBA00023242"/>
    </source>
</evidence>
<dbReference type="PANTHER" id="PTHR31001">
    <property type="entry name" value="UNCHARACTERIZED TRANSCRIPTIONAL REGULATORY PROTEIN"/>
    <property type="match status" value="1"/>
</dbReference>
<dbReference type="OrthoDB" id="4934715at2759"/>
<evidence type="ECO:0000259" key="3">
    <source>
        <dbReference type="SMART" id="SM00906"/>
    </source>
</evidence>
<accession>A0A2G5I8H2</accession>
<dbReference type="GO" id="GO:0003677">
    <property type="term" value="F:DNA binding"/>
    <property type="evidence" value="ECO:0007669"/>
    <property type="project" value="InterPro"/>
</dbReference>
<dbReference type="InterPro" id="IPR050613">
    <property type="entry name" value="Sec_Metabolite_Reg"/>
</dbReference>
<keyword evidence="7" id="KW-1185">Reference proteome</keyword>
<dbReference type="CDD" id="cd12148">
    <property type="entry name" value="fungal_TF_MHR"/>
    <property type="match status" value="1"/>
</dbReference>
<dbReference type="EMBL" id="CP134184">
    <property type="protein sequence ID" value="WPA97097.1"/>
    <property type="molecule type" value="Genomic_DNA"/>
</dbReference>
<comment type="subcellular location">
    <subcellularLocation>
        <location evidence="1">Nucleus</location>
    </subcellularLocation>
</comment>
<feature type="domain" description="Xylanolytic transcriptional activator regulatory" evidence="3">
    <location>
        <begin position="225"/>
        <end position="299"/>
    </location>
</feature>
<dbReference type="InterPro" id="IPR007219">
    <property type="entry name" value="XnlR_reg_dom"/>
</dbReference>
<dbReference type="EMBL" id="LKMD01000100">
    <property type="protein sequence ID" value="PIB01107.1"/>
    <property type="molecule type" value="Genomic_DNA"/>
</dbReference>
<dbReference type="GO" id="GO:0006351">
    <property type="term" value="P:DNA-templated transcription"/>
    <property type="evidence" value="ECO:0007669"/>
    <property type="project" value="InterPro"/>
</dbReference>
<name>A0A2G5I8H2_CERBT</name>
<dbReference type="Pfam" id="PF04082">
    <property type="entry name" value="Fungal_trans"/>
    <property type="match status" value="1"/>
</dbReference>
<evidence type="ECO:0000256" key="1">
    <source>
        <dbReference type="ARBA" id="ARBA00004123"/>
    </source>
</evidence>
<gene>
    <name evidence="4" type="ORF">CB0940_01651</name>
    <name evidence="5" type="ORF">RHO25_001705</name>
</gene>
<evidence type="ECO:0000313" key="5">
    <source>
        <dbReference type="EMBL" id="WPA97097.1"/>
    </source>
</evidence>
<sequence>MQNNTARAEARLEHLEELVHQLVARNNNDAESTSAAPEMTVEQFDSESATLYTGPTHHAAMLEDIAELRNVLGESTPVLDVDDSVTSGSEMNVLFGRVRPLSLDQILSKWLPTKTECDRRVAAYFRAQGIAAPFIHVQQFHNQYEKFWQSRDSTSPLWISILFSICYLSERIGPYVAATPPGFSYAATQCLALGQYSRPQRFAVEAITAFIQARITDKLDACRDSGMLFGVLVPLAYTLGYHRDPAHLKHVSPFEGEMRRRTWSLIVQLDLLNSFQLGLPHNIQAGTWDVKSPGNYHDTDLTEDMSTLPPPRPPSEMTKMLFYNSKQILASVFAKILQAVLCTSQDAQDSLLLQRQQELDDANATIPTALHYHNISESIADPVMLFVTRRCLQLMYDKCRLVLHRRHIARGREASIRICFDAAKSIVNGLLTMYPEFKPGGQLFGDRWLMSSIAFNDFLTGAMAFSLILCQDQRTKIECLSWDERCEIKQMLESSREICEENKERSAGARRLLKLLGSLRSLMIMEETQPPPFAPLADTSMSDSEEMAIAQSDFAELFTETHIFDDPQWALMEEFLNTSFEM</sequence>
<reference evidence="5 7" key="2">
    <citation type="submission" date="2023-09" db="EMBL/GenBank/DDBJ databases">
        <title>Complete-Gapless Cercospora beticola genome.</title>
        <authorList>
            <person name="Wyatt N.A."/>
            <person name="Spanner R.E."/>
            <person name="Bolton M.D."/>
        </authorList>
    </citation>
    <scope>NUCLEOTIDE SEQUENCE [LARGE SCALE GENOMIC DNA]</scope>
    <source>
        <strain evidence="5">Cb09-40</strain>
    </source>
</reference>
<dbReference type="PANTHER" id="PTHR31001:SF49">
    <property type="entry name" value="ZN(II)2CYS6 TRANSCRIPTION FACTOR (EUROFUNG)"/>
    <property type="match status" value="1"/>
</dbReference>
<evidence type="ECO:0000313" key="7">
    <source>
        <dbReference type="Proteomes" id="UP001302367"/>
    </source>
</evidence>
<dbReference type="GO" id="GO:0005634">
    <property type="term" value="C:nucleus"/>
    <property type="evidence" value="ECO:0007669"/>
    <property type="project" value="UniProtKB-SubCell"/>
</dbReference>
<protein>
    <recommendedName>
        <fullName evidence="3">Xylanolytic transcriptional activator regulatory domain-containing protein</fullName>
    </recommendedName>
</protein>
<organism evidence="4 6">
    <name type="scientific">Cercospora beticola</name>
    <name type="common">Sugarbeet leaf spot fungus</name>
    <dbReference type="NCBI Taxonomy" id="122368"/>
    <lineage>
        <taxon>Eukaryota</taxon>
        <taxon>Fungi</taxon>
        <taxon>Dikarya</taxon>
        <taxon>Ascomycota</taxon>
        <taxon>Pezizomycotina</taxon>
        <taxon>Dothideomycetes</taxon>
        <taxon>Dothideomycetidae</taxon>
        <taxon>Mycosphaerellales</taxon>
        <taxon>Mycosphaerellaceae</taxon>
        <taxon>Cercospora</taxon>
    </lineage>
</organism>
<evidence type="ECO:0000313" key="4">
    <source>
        <dbReference type="EMBL" id="PIB01107.1"/>
    </source>
</evidence>